<name>A0A0E9PEJ1_ANGAN</name>
<organism evidence="1">
    <name type="scientific">Anguilla anguilla</name>
    <name type="common">European freshwater eel</name>
    <name type="synonym">Muraena anguilla</name>
    <dbReference type="NCBI Taxonomy" id="7936"/>
    <lineage>
        <taxon>Eukaryota</taxon>
        <taxon>Metazoa</taxon>
        <taxon>Chordata</taxon>
        <taxon>Craniata</taxon>
        <taxon>Vertebrata</taxon>
        <taxon>Euteleostomi</taxon>
        <taxon>Actinopterygii</taxon>
        <taxon>Neopterygii</taxon>
        <taxon>Teleostei</taxon>
        <taxon>Anguilliformes</taxon>
        <taxon>Anguillidae</taxon>
        <taxon>Anguilla</taxon>
    </lineage>
</organism>
<reference evidence="1" key="2">
    <citation type="journal article" date="2015" name="Fish Shellfish Immunol.">
        <title>Early steps in the European eel (Anguilla anguilla)-Vibrio vulnificus interaction in the gills: Role of the RtxA13 toxin.</title>
        <authorList>
            <person name="Callol A."/>
            <person name="Pajuelo D."/>
            <person name="Ebbesson L."/>
            <person name="Teles M."/>
            <person name="MacKenzie S."/>
            <person name="Amaro C."/>
        </authorList>
    </citation>
    <scope>NUCLEOTIDE SEQUENCE</scope>
</reference>
<dbReference type="AlphaFoldDB" id="A0A0E9PEJ1"/>
<sequence>MSKLLYLTLCSFRICTICLLKPQRGSWGDPLMKSMQGAALISFFSLSLRSSLGGSATLAGATLDASFWTFLVSSGAGLRPAGQLSRSS</sequence>
<accession>A0A0E9PEJ1</accession>
<dbReference type="EMBL" id="GBXM01106082">
    <property type="protein sequence ID" value="JAH02495.1"/>
    <property type="molecule type" value="Transcribed_RNA"/>
</dbReference>
<protein>
    <submittedName>
        <fullName evidence="1">Uncharacterized protein</fullName>
    </submittedName>
</protein>
<reference evidence="1" key="1">
    <citation type="submission" date="2014-11" db="EMBL/GenBank/DDBJ databases">
        <authorList>
            <person name="Amaro Gonzalez C."/>
        </authorList>
    </citation>
    <scope>NUCLEOTIDE SEQUENCE</scope>
</reference>
<evidence type="ECO:0000313" key="1">
    <source>
        <dbReference type="EMBL" id="JAH02495.1"/>
    </source>
</evidence>
<proteinExistence type="predicted"/>